<feature type="non-terminal residue" evidence="2">
    <location>
        <position position="1"/>
    </location>
</feature>
<feature type="non-terminal residue" evidence="2">
    <location>
        <position position="762"/>
    </location>
</feature>
<organism evidence="2 3">
    <name type="scientific">Prorocentrum cordatum</name>
    <dbReference type="NCBI Taxonomy" id="2364126"/>
    <lineage>
        <taxon>Eukaryota</taxon>
        <taxon>Sar</taxon>
        <taxon>Alveolata</taxon>
        <taxon>Dinophyceae</taxon>
        <taxon>Prorocentrales</taxon>
        <taxon>Prorocentraceae</taxon>
        <taxon>Prorocentrum</taxon>
    </lineage>
</organism>
<gene>
    <name evidence="2" type="ORF">PCOR1329_LOCUS73196</name>
</gene>
<dbReference type="EMBL" id="CAUYUJ010019838">
    <property type="protein sequence ID" value="CAK0894046.1"/>
    <property type="molecule type" value="Genomic_DNA"/>
</dbReference>
<comment type="caution">
    <text evidence="2">The sequence shown here is derived from an EMBL/GenBank/DDBJ whole genome shotgun (WGS) entry which is preliminary data.</text>
</comment>
<protein>
    <submittedName>
        <fullName evidence="2">Uncharacterized protein</fullName>
    </submittedName>
</protein>
<proteinExistence type="predicted"/>
<evidence type="ECO:0000256" key="1">
    <source>
        <dbReference type="SAM" id="MobiDB-lite"/>
    </source>
</evidence>
<sequence>AVRDPAFWVYGHAVLFAVHGCLYEFQNFLESCPCHAEDFRMKDGFAPGRPYFKRRVAFVGETGVKFSTCPMRGRRAPDLAAGQHNTYLRDLVDQSLGLLLVRCHGLREQDRDFIVRGWECARTALMEVIQSKYSHWAFLPHRFCVLGAIDAGGASEDTARSGLLACLQEYEALDESTRSGLWPLAARTLDPSSPLRGEVVAFTEHGAPLSSLPGLRQVAGMVLGVPVAERSIEAKHRLNKLSSSRSPHAGGAFVNVHLKLPDFRRRMKADPGLLQRTADDLGRIRCSTERLLEAFGLHAHPAVFAEFTKHGRVRASTATNVIYRLDPATQQKQHTALKGAFPKEKRPSEGPRPDQSTHHGLRFLSAAALQHFRKTCRRDAFYSIALPRGAFPDMGAAFSGSRRLDAPAVLTLTDEEYTPPLMLPAGAAAHAGGPEGGLDLAAPGGVPPAMEPHEHTLLKVVHKTPASRKIIKPHSSNLTHDDVAVSLHDVFGYDRLDGSTELLVALTGVRAGEAAVADDHDFDAAIDVGSTSLLHRRHLEALPRLHLDFLQWQAEGGVFYQPRAWPASVPRDLYGNASEAMTDMVVAGALPGAETSLLAPPSRALEALEEAGLVDRQAGDLGDQLDRWNISPAGMRDLAAFEKLVKPAPALTARPGVLDKDKTLFELLLDASSEGFAGQLLPRPPPAPYDPKGGAKVWFYQASKKKICPAYIRALLQGKSVVAHGLADRDYALIAGAVRPAQKRVALQDDTWGVPQKKAAMT</sequence>
<reference evidence="2" key="1">
    <citation type="submission" date="2023-10" db="EMBL/GenBank/DDBJ databases">
        <authorList>
            <person name="Chen Y."/>
            <person name="Shah S."/>
            <person name="Dougan E. K."/>
            <person name="Thang M."/>
            <person name="Chan C."/>
        </authorList>
    </citation>
    <scope>NUCLEOTIDE SEQUENCE [LARGE SCALE GENOMIC DNA]</scope>
</reference>
<feature type="compositionally biased region" description="Basic and acidic residues" evidence="1">
    <location>
        <begin position="341"/>
        <end position="357"/>
    </location>
</feature>
<evidence type="ECO:0000313" key="3">
    <source>
        <dbReference type="Proteomes" id="UP001189429"/>
    </source>
</evidence>
<keyword evidence="3" id="KW-1185">Reference proteome</keyword>
<dbReference type="Proteomes" id="UP001189429">
    <property type="component" value="Unassembled WGS sequence"/>
</dbReference>
<accession>A0ABN9X7P0</accession>
<name>A0ABN9X7P0_9DINO</name>
<evidence type="ECO:0000313" key="2">
    <source>
        <dbReference type="EMBL" id="CAK0894046.1"/>
    </source>
</evidence>
<feature type="region of interest" description="Disordered" evidence="1">
    <location>
        <begin position="331"/>
        <end position="358"/>
    </location>
</feature>